<dbReference type="PANTHER" id="PTHR39184:SF1">
    <property type="entry name" value="PBSX PHAGE TERMINASE LARGE SUBUNIT"/>
    <property type="match status" value="1"/>
</dbReference>
<dbReference type="InterPro" id="IPR035413">
    <property type="entry name" value="Terminase_L_C"/>
</dbReference>
<dbReference type="InterPro" id="IPR027417">
    <property type="entry name" value="P-loop_NTPase"/>
</dbReference>
<dbReference type="AlphaFoldDB" id="A0A378R9J3"/>
<dbReference type="Gene3D" id="3.40.50.300">
    <property type="entry name" value="P-loop containing nucleotide triphosphate hydrolases"/>
    <property type="match status" value="1"/>
</dbReference>
<name>A0A378R9J3_9GAMM</name>
<dbReference type="Gene3D" id="3.30.420.280">
    <property type="match status" value="1"/>
</dbReference>
<dbReference type="Pfam" id="PF04466">
    <property type="entry name" value="Terminase_3"/>
    <property type="match status" value="1"/>
</dbReference>
<dbReference type="InterPro" id="IPR052380">
    <property type="entry name" value="Viral_DNA_packaging_terminase"/>
</dbReference>
<organism evidence="3 4">
    <name type="scientific">Moraxella caviae</name>
    <dbReference type="NCBI Taxonomy" id="34060"/>
    <lineage>
        <taxon>Bacteria</taxon>
        <taxon>Pseudomonadati</taxon>
        <taxon>Pseudomonadota</taxon>
        <taxon>Gammaproteobacteria</taxon>
        <taxon>Moraxellales</taxon>
        <taxon>Moraxellaceae</taxon>
        <taxon>Moraxella</taxon>
    </lineage>
</organism>
<accession>A0A378R9J3</accession>
<protein>
    <submittedName>
        <fullName evidence="3">Phage terminase, large subunit, PBSX family</fullName>
    </submittedName>
</protein>
<proteinExistence type="predicted"/>
<evidence type="ECO:0000313" key="3">
    <source>
        <dbReference type="EMBL" id="STZ14042.1"/>
    </source>
</evidence>
<evidence type="ECO:0000313" key="4">
    <source>
        <dbReference type="Proteomes" id="UP000255279"/>
    </source>
</evidence>
<dbReference type="NCBIfam" id="TIGR01547">
    <property type="entry name" value="phage_term_2"/>
    <property type="match status" value="1"/>
</dbReference>
<sequence length="416" mass="47397">MATHRLYLACSLSVRMVDVTFPQILTPVFDNLSTNLHDAITLYGGRGGAKSQALVALGVLESYIDDGVILCCREIQKSINDSIYGALVSFITDKNLTADFDILKTEIKNRRTGAKFIFAGLKHNITNIKSINKLRCVLVDEAENVSQESWDYLRPTPRYKQTRIYVVFNPRFEDDPTYQEFVTKADERTLVIKIGYQDNPWFPSSLENQRLRDLRGDSGRYAWIWEGEFLKLSDASILGHKLRQQDFELDGSFGDPLIGIDWGFSQDPTAVIECYEKDDTLYIYNAKSKVQLQLDDTADWLIRHVPNITRYTSRADNARPETIAKVKKDGVKLIKACRKWKGSVEDGIAHLQSYKAIIVHSQAMDCYAELVAYSYKKDKFDEPTVVPADKDNHFADALRYAIEPIIGRGKFSYLNV</sequence>
<dbReference type="PANTHER" id="PTHR39184">
    <property type="match status" value="1"/>
</dbReference>
<dbReference type="InterPro" id="IPR035412">
    <property type="entry name" value="Terminase_L_N"/>
</dbReference>
<dbReference type="EMBL" id="UGQE01000004">
    <property type="protein sequence ID" value="STZ14042.1"/>
    <property type="molecule type" value="Genomic_DNA"/>
</dbReference>
<dbReference type="Proteomes" id="UP000255279">
    <property type="component" value="Unassembled WGS sequence"/>
</dbReference>
<evidence type="ECO:0000259" key="1">
    <source>
        <dbReference type="Pfam" id="PF04466"/>
    </source>
</evidence>
<dbReference type="Pfam" id="PF17288">
    <property type="entry name" value="Terminase_3C"/>
    <property type="match status" value="1"/>
</dbReference>
<dbReference type="InterPro" id="IPR006437">
    <property type="entry name" value="Phage_terminase_lsu"/>
</dbReference>
<reference evidence="3 4" key="1">
    <citation type="submission" date="2018-06" db="EMBL/GenBank/DDBJ databases">
        <authorList>
            <consortium name="Pathogen Informatics"/>
            <person name="Doyle S."/>
        </authorList>
    </citation>
    <scope>NUCLEOTIDE SEQUENCE [LARGE SCALE GENOMIC DNA]</scope>
    <source>
        <strain evidence="3 4">NCTC10293</strain>
    </source>
</reference>
<gene>
    <name evidence="3" type="ORF">NCTC10293_01631</name>
</gene>
<dbReference type="RefSeq" id="WP_158078969.1">
    <property type="nucleotide sequence ID" value="NZ_UGQE01000004.1"/>
</dbReference>
<feature type="domain" description="Phage terminase large subunit C-terminal" evidence="2">
    <location>
        <begin position="261"/>
        <end position="403"/>
    </location>
</feature>
<feature type="domain" description="Phage terminase large subunit N-terminal" evidence="1">
    <location>
        <begin position="40"/>
        <end position="228"/>
    </location>
</feature>
<evidence type="ECO:0000259" key="2">
    <source>
        <dbReference type="Pfam" id="PF17288"/>
    </source>
</evidence>